<keyword evidence="4 7" id="KW-0812">Transmembrane</keyword>
<dbReference type="AlphaFoldDB" id="A0A1H7ZXX8"/>
<dbReference type="InterPro" id="IPR051907">
    <property type="entry name" value="DoxX-like_oxidoreductase"/>
</dbReference>
<dbReference type="InterPro" id="IPR032808">
    <property type="entry name" value="DoxX"/>
</dbReference>
<keyword evidence="9" id="KW-1185">Reference proteome</keyword>
<evidence type="ECO:0000256" key="3">
    <source>
        <dbReference type="ARBA" id="ARBA00022475"/>
    </source>
</evidence>
<evidence type="ECO:0000256" key="7">
    <source>
        <dbReference type="SAM" id="Phobius"/>
    </source>
</evidence>
<dbReference type="Pfam" id="PF07681">
    <property type="entry name" value="DoxX"/>
    <property type="match status" value="1"/>
</dbReference>
<feature type="transmembrane region" description="Helical" evidence="7">
    <location>
        <begin position="117"/>
        <end position="135"/>
    </location>
</feature>
<feature type="transmembrane region" description="Helical" evidence="7">
    <location>
        <begin position="90"/>
        <end position="111"/>
    </location>
</feature>
<keyword evidence="3" id="KW-1003">Cell membrane</keyword>
<dbReference type="RefSeq" id="WP_089916602.1">
    <property type="nucleotide sequence ID" value="NZ_FOBB01000005.1"/>
</dbReference>
<dbReference type="EMBL" id="FOBB01000005">
    <property type="protein sequence ID" value="SEM63133.1"/>
    <property type="molecule type" value="Genomic_DNA"/>
</dbReference>
<evidence type="ECO:0000313" key="8">
    <source>
        <dbReference type="EMBL" id="SEM63133.1"/>
    </source>
</evidence>
<sequence>MKSNYAYVQLYLRLAIGASYLVAGLDRFGVWGPPGGARISWGDWSHFMQYAGQLLSFLPYKMAEVFAAIASAAEIIFGALLIIGLWTRWAAIGSGILLFTFALCMTQAFGIQSPLNYSVFTASAASLLLACLPAYKWSLDAMRSRQKTTYQTNNI</sequence>
<dbReference type="PANTHER" id="PTHR33452">
    <property type="entry name" value="OXIDOREDUCTASE CATD-RELATED"/>
    <property type="match status" value="1"/>
</dbReference>
<comment type="similarity">
    <text evidence="2">Belongs to the DoxX family.</text>
</comment>
<evidence type="ECO:0000256" key="2">
    <source>
        <dbReference type="ARBA" id="ARBA00006679"/>
    </source>
</evidence>
<evidence type="ECO:0000256" key="4">
    <source>
        <dbReference type="ARBA" id="ARBA00022692"/>
    </source>
</evidence>
<dbReference type="PANTHER" id="PTHR33452:SF1">
    <property type="entry name" value="INNER MEMBRANE PROTEIN YPHA-RELATED"/>
    <property type="match status" value="1"/>
</dbReference>
<name>A0A1H7ZXX8_9BACT</name>
<evidence type="ECO:0000256" key="6">
    <source>
        <dbReference type="ARBA" id="ARBA00023136"/>
    </source>
</evidence>
<protein>
    <submittedName>
        <fullName evidence="8">Uncharacterized membrane protein YphA, DoxX/SURF4 family</fullName>
    </submittedName>
</protein>
<dbReference type="STRING" id="573321.SAMN04488505_105239"/>
<keyword evidence="6 7" id="KW-0472">Membrane</keyword>
<reference evidence="8 9" key="1">
    <citation type="submission" date="2016-10" db="EMBL/GenBank/DDBJ databases">
        <authorList>
            <person name="de Groot N.N."/>
        </authorList>
    </citation>
    <scope>NUCLEOTIDE SEQUENCE [LARGE SCALE GENOMIC DNA]</scope>
    <source>
        <strain evidence="8 9">DSM 21039</strain>
    </source>
</reference>
<evidence type="ECO:0000256" key="1">
    <source>
        <dbReference type="ARBA" id="ARBA00004651"/>
    </source>
</evidence>
<feature type="transmembrane region" description="Helical" evidence="7">
    <location>
        <begin position="65"/>
        <end position="83"/>
    </location>
</feature>
<proteinExistence type="inferred from homology"/>
<accession>A0A1H7ZXX8</accession>
<keyword evidence="5 7" id="KW-1133">Transmembrane helix</keyword>
<evidence type="ECO:0000313" key="9">
    <source>
        <dbReference type="Proteomes" id="UP000198984"/>
    </source>
</evidence>
<dbReference type="Proteomes" id="UP000198984">
    <property type="component" value="Unassembled WGS sequence"/>
</dbReference>
<evidence type="ECO:0000256" key="5">
    <source>
        <dbReference type="ARBA" id="ARBA00022989"/>
    </source>
</evidence>
<comment type="subcellular location">
    <subcellularLocation>
        <location evidence="1">Cell membrane</location>
        <topology evidence="1">Multi-pass membrane protein</topology>
    </subcellularLocation>
</comment>
<dbReference type="GO" id="GO:0005886">
    <property type="term" value="C:plasma membrane"/>
    <property type="evidence" value="ECO:0007669"/>
    <property type="project" value="UniProtKB-SubCell"/>
</dbReference>
<dbReference type="OrthoDB" id="676158at2"/>
<organism evidence="8 9">
    <name type="scientific">Chitinophaga rupis</name>
    <dbReference type="NCBI Taxonomy" id="573321"/>
    <lineage>
        <taxon>Bacteria</taxon>
        <taxon>Pseudomonadati</taxon>
        <taxon>Bacteroidota</taxon>
        <taxon>Chitinophagia</taxon>
        <taxon>Chitinophagales</taxon>
        <taxon>Chitinophagaceae</taxon>
        <taxon>Chitinophaga</taxon>
    </lineage>
</organism>
<gene>
    <name evidence="8" type="ORF">SAMN04488505_105239</name>
</gene>